<gene>
    <name evidence="2" type="ORF">PanWU01x14_356200</name>
</gene>
<evidence type="ECO:0000313" key="3">
    <source>
        <dbReference type="Proteomes" id="UP000237105"/>
    </source>
</evidence>
<evidence type="ECO:0008006" key="4">
    <source>
        <dbReference type="Google" id="ProtNLM"/>
    </source>
</evidence>
<organism evidence="2 3">
    <name type="scientific">Parasponia andersonii</name>
    <name type="common">Sponia andersonii</name>
    <dbReference type="NCBI Taxonomy" id="3476"/>
    <lineage>
        <taxon>Eukaryota</taxon>
        <taxon>Viridiplantae</taxon>
        <taxon>Streptophyta</taxon>
        <taxon>Embryophyta</taxon>
        <taxon>Tracheophyta</taxon>
        <taxon>Spermatophyta</taxon>
        <taxon>Magnoliopsida</taxon>
        <taxon>eudicotyledons</taxon>
        <taxon>Gunneridae</taxon>
        <taxon>Pentapetalae</taxon>
        <taxon>rosids</taxon>
        <taxon>fabids</taxon>
        <taxon>Rosales</taxon>
        <taxon>Cannabaceae</taxon>
        <taxon>Parasponia</taxon>
    </lineage>
</organism>
<feature type="compositionally biased region" description="Basic and acidic residues" evidence="1">
    <location>
        <begin position="11"/>
        <end position="21"/>
    </location>
</feature>
<feature type="compositionally biased region" description="Polar residues" evidence="1">
    <location>
        <begin position="1"/>
        <end position="10"/>
    </location>
</feature>
<proteinExistence type="predicted"/>
<name>A0A2P5A904_PARAD</name>
<feature type="region of interest" description="Disordered" evidence="1">
    <location>
        <begin position="1"/>
        <end position="21"/>
    </location>
</feature>
<dbReference type="AlphaFoldDB" id="A0A2P5A904"/>
<comment type="caution">
    <text evidence="2">The sequence shown here is derived from an EMBL/GenBank/DDBJ whole genome shotgun (WGS) entry which is preliminary data.</text>
</comment>
<keyword evidence="3" id="KW-1185">Reference proteome</keyword>
<reference evidence="3" key="1">
    <citation type="submission" date="2016-06" db="EMBL/GenBank/DDBJ databases">
        <title>Parallel loss of symbiosis genes in relatives of nitrogen-fixing non-legume Parasponia.</title>
        <authorList>
            <person name="Van Velzen R."/>
            <person name="Holmer R."/>
            <person name="Bu F."/>
            <person name="Rutten L."/>
            <person name="Van Zeijl A."/>
            <person name="Liu W."/>
            <person name="Santuari L."/>
            <person name="Cao Q."/>
            <person name="Sharma T."/>
            <person name="Shen D."/>
            <person name="Roswanjaya Y."/>
            <person name="Wardhani T."/>
            <person name="Kalhor M.S."/>
            <person name="Jansen J."/>
            <person name="Van den Hoogen J."/>
            <person name="Gungor B."/>
            <person name="Hartog M."/>
            <person name="Hontelez J."/>
            <person name="Verver J."/>
            <person name="Yang W.-C."/>
            <person name="Schijlen E."/>
            <person name="Repin R."/>
            <person name="Schilthuizen M."/>
            <person name="Schranz E."/>
            <person name="Heidstra R."/>
            <person name="Miyata K."/>
            <person name="Fedorova E."/>
            <person name="Kohlen W."/>
            <person name="Bisseling T."/>
            <person name="Smit S."/>
            <person name="Geurts R."/>
        </authorList>
    </citation>
    <scope>NUCLEOTIDE SEQUENCE [LARGE SCALE GENOMIC DNA]</scope>
    <source>
        <strain evidence="3">cv. WU1-14</strain>
    </source>
</reference>
<evidence type="ECO:0000313" key="2">
    <source>
        <dbReference type="EMBL" id="PON33013.1"/>
    </source>
</evidence>
<accession>A0A2P5A904</accession>
<dbReference type="OrthoDB" id="1164937at2759"/>
<sequence>MPMGRGQTSHPRGDQDNDKDTTIHRLAELVERQAQQIGRLIERDQRRDEQLPVQVVVRQENHEPASVRFRKNKPPVFKSEIDPLLAEEWIQSLEGIFDYIRIPEEEKVSCTTYMFQMDARH</sequence>
<dbReference type="Proteomes" id="UP000237105">
    <property type="component" value="Unassembled WGS sequence"/>
</dbReference>
<protein>
    <recommendedName>
        <fullName evidence="4">Gag-pol polyprotein</fullName>
    </recommendedName>
</protein>
<evidence type="ECO:0000256" key="1">
    <source>
        <dbReference type="SAM" id="MobiDB-lite"/>
    </source>
</evidence>
<dbReference type="EMBL" id="JXTB01000762">
    <property type="protein sequence ID" value="PON33013.1"/>
    <property type="molecule type" value="Genomic_DNA"/>
</dbReference>